<dbReference type="InterPro" id="IPR058679">
    <property type="entry name" value="RlmG_N"/>
</dbReference>
<evidence type="ECO:0000313" key="8">
    <source>
        <dbReference type="EMBL" id="MCX2981342.1"/>
    </source>
</evidence>
<keyword evidence="3 8" id="KW-0489">Methyltransferase</keyword>
<proteinExistence type="predicted"/>
<dbReference type="CDD" id="cd02440">
    <property type="entry name" value="AdoMet_MTases"/>
    <property type="match status" value="1"/>
</dbReference>
<keyword evidence="1" id="KW-0963">Cytoplasm</keyword>
<dbReference type="InterPro" id="IPR046977">
    <property type="entry name" value="RsmC/RlmG"/>
</dbReference>
<dbReference type="InterPro" id="IPR007848">
    <property type="entry name" value="Small_mtfrase_dom"/>
</dbReference>
<sequence length="373" mass="41533">MLQTPFGSFQLQRYPRPPAAQLQAWNGADMLLLEALAARGVFEAKQIITVNDEHGALSIPLAGSAIWTDSRLSQIAIAQNAALNDVTLGHFIDAENELDARYSAVLLRIPKQLSLLRWQLQWLREHLPAGTPVLCAGMDKHLPRGCAEVLEQYLGPTERHRGSRKARLFSTLIDSTLSAVEPFFLSYSIDQLEQPLDTAVNVFSRQQLDIGSRFLLEQARSWPNARTVVDLGCGNGLLGLVAMTASQTPPDDVIFIDESRLALQSAQRNTERLQNASTRCHFLHSDGLLDYPQQLPAPDLVLCNPPFHQGHLVDDWIGRRLLSQCASALTSGGELWLVANRHLRYVDSLTREFASVEQVARNNKFIIYRAVAK</sequence>
<dbReference type="RefSeq" id="WP_279245343.1">
    <property type="nucleotide sequence ID" value="NZ_SHNN01000002.1"/>
</dbReference>
<dbReference type="GO" id="GO:0032259">
    <property type="term" value="P:methylation"/>
    <property type="evidence" value="ECO:0007669"/>
    <property type="project" value="UniProtKB-KW"/>
</dbReference>
<keyword evidence="9" id="KW-1185">Reference proteome</keyword>
<keyword evidence="5" id="KW-0949">S-adenosyl-L-methionine</keyword>
<dbReference type="SUPFAM" id="SSF53335">
    <property type="entry name" value="S-adenosyl-L-methionine-dependent methyltransferases"/>
    <property type="match status" value="1"/>
</dbReference>
<dbReference type="Pfam" id="PF26049">
    <property type="entry name" value="RLMG_N"/>
    <property type="match status" value="1"/>
</dbReference>
<protein>
    <submittedName>
        <fullName evidence="8">Class I SAM-dependent methyltransferase</fullName>
    </submittedName>
</protein>
<keyword evidence="2" id="KW-0698">rRNA processing</keyword>
<comment type="caution">
    <text evidence="8">The sequence shown here is derived from an EMBL/GenBank/DDBJ whole genome shotgun (WGS) entry which is preliminary data.</text>
</comment>
<dbReference type="EMBL" id="SHNN01000002">
    <property type="protein sequence ID" value="MCX2981342.1"/>
    <property type="molecule type" value="Genomic_DNA"/>
</dbReference>
<dbReference type="InterPro" id="IPR017237">
    <property type="entry name" value="RLMG"/>
</dbReference>
<keyword evidence="4" id="KW-0808">Transferase</keyword>
<feature type="domain" description="Methyltransferase small" evidence="6">
    <location>
        <begin position="197"/>
        <end position="369"/>
    </location>
</feature>
<dbReference type="Proteomes" id="UP001143362">
    <property type="component" value="Unassembled WGS sequence"/>
</dbReference>
<evidence type="ECO:0000256" key="2">
    <source>
        <dbReference type="ARBA" id="ARBA00022552"/>
    </source>
</evidence>
<dbReference type="InterPro" id="IPR029063">
    <property type="entry name" value="SAM-dependent_MTases_sf"/>
</dbReference>
<accession>A0ABT3TGA1</accession>
<evidence type="ECO:0000259" key="6">
    <source>
        <dbReference type="Pfam" id="PF05175"/>
    </source>
</evidence>
<dbReference type="PANTHER" id="PTHR47816:SF5">
    <property type="entry name" value="RIBOSOMAL RNA LARGE SUBUNIT METHYLTRANSFERASE G"/>
    <property type="match status" value="1"/>
</dbReference>
<dbReference type="Gene3D" id="3.40.50.150">
    <property type="entry name" value="Vaccinia Virus protein VP39"/>
    <property type="match status" value="2"/>
</dbReference>
<feature type="domain" description="RlmG N-terminal" evidence="7">
    <location>
        <begin position="2"/>
        <end position="171"/>
    </location>
</feature>
<name>A0ABT3TGA1_9GAMM</name>
<reference evidence="8" key="1">
    <citation type="submission" date="2019-02" db="EMBL/GenBank/DDBJ databases">
        <authorList>
            <person name="Li S.-H."/>
        </authorList>
    </citation>
    <scope>NUCLEOTIDE SEQUENCE</scope>
    <source>
        <strain evidence="8">IMCC14734</strain>
    </source>
</reference>
<evidence type="ECO:0000256" key="5">
    <source>
        <dbReference type="ARBA" id="ARBA00022691"/>
    </source>
</evidence>
<evidence type="ECO:0000259" key="7">
    <source>
        <dbReference type="Pfam" id="PF26049"/>
    </source>
</evidence>
<dbReference type="PANTHER" id="PTHR47816">
    <property type="entry name" value="RIBOSOMAL RNA SMALL SUBUNIT METHYLTRANSFERASE C"/>
    <property type="match status" value="1"/>
</dbReference>
<organism evidence="8 9">
    <name type="scientific">Candidatus Litorirhabdus singularis</name>
    <dbReference type="NCBI Taxonomy" id="2518993"/>
    <lineage>
        <taxon>Bacteria</taxon>
        <taxon>Pseudomonadati</taxon>
        <taxon>Pseudomonadota</taxon>
        <taxon>Gammaproteobacteria</taxon>
        <taxon>Cellvibrionales</taxon>
        <taxon>Halieaceae</taxon>
        <taxon>Candidatus Litorirhabdus</taxon>
    </lineage>
</organism>
<dbReference type="PIRSF" id="PIRSF037565">
    <property type="entry name" value="RRNA_m2G_Mtase_RsmD_prd"/>
    <property type="match status" value="1"/>
</dbReference>
<dbReference type="GO" id="GO:0008168">
    <property type="term" value="F:methyltransferase activity"/>
    <property type="evidence" value="ECO:0007669"/>
    <property type="project" value="UniProtKB-KW"/>
</dbReference>
<evidence type="ECO:0000256" key="4">
    <source>
        <dbReference type="ARBA" id="ARBA00022679"/>
    </source>
</evidence>
<gene>
    <name evidence="8" type="ORF">EYC98_10745</name>
</gene>
<evidence type="ECO:0000313" key="9">
    <source>
        <dbReference type="Proteomes" id="UP001143362"/>
    </source>
</evidence>
<evidence type="ECO:0000256" key="1">
    <source>
        <dbReference type="ARBA" id="ARBA00022490"/>
    </source>
</evidence>
<evidence type="ECO:0000256" key="3">
    <source>
        <dbReference type="ARBA" id="ARBA00022603"/>
    </source>
</evidence>
<dbReference type="Pfam" id="PF05175">
    <property type="entry name" value="MTS"/>
    <property type="match status" value="1"/>
</dbReference>